<dbReference type="InterPro" id="IPR002554">
    <property type="entry name" value="PP2A_B56"/>
</dbReference>
<dbReference type="OrthoDB" id="10264446at2759"/>
<evidence type="ECO:0000313" key="2">
    <source>
        <dbReference type="Proteomes" id="UP000325577"/>
    </source>
</evidence>
<accession>A0A5J4ZW45</accession>
<dbReference type="EMBL" id="CM018047">
    <property type="protein sequence ID" value="KAA8523073.1"/>
    <property type="molecule type" value="Genomic_DNA"/>
</dbReference>
<dbReference type="AlphaFoldDB" id="A0A5J4ZW45"/>
<protein>
    <submittedName>
        <fullName evidence="1">Uncharacterized protein</fullName>
    </submittedName>
</protein>
<keyword evidence="2" id="KW-1185">Reference proteome</keyword>
<dbReference type="SUPFAM" id="SSF48371">
    <property type="entry name" value="ARM repeat"/>
    <property type="match status" value="1"/>
</dbReference>
<gene>
    <name evidence="1" type="ORF">F0562_009496</name>
</gene>
<evidence type="ECO:0000313" key="1">
    <source>
        <dbReference type="EMBL" id="KAA8523073.1"/>
    </source>
</evidence>
<organism evidence="1 2">
    <name type="scientific">Nyssa sinensis</name>
    <dbReference type="NCBI Taxonomy" id="561372"/>
    <lineage>
        <taxon>Eukaryota</taxon>
        <taxon>Viridiplantae</taxon>
        <taxon>Streptophyta</taxon>
        <taxon>Embryophyta</taxon>
        <taxon>Tracheophyta</taxon>
        <taxon>Spermatophyta</taxon>
        <taxon>Magnoliopsida</taxon>
        <taxon>eudicotyledons</taxon>
        <taxon>Gunneridae</taxon>
        <taxon>Pentapetalae</taxon>
        <taxon>asterids</taxon>
        <taxon>Cornales</taxon>
        <taxon>Nyssaceae</taxon>
        <taxon>Nyssa</taxon>
    </lineage>
</organism>
<dbReference type="PANTHER" id="PTHR10257">
    <property type="entry name" value="SERINE/THREONINE PROTEIN PHOSPHATASE 2A PP2A REGULATORY SUBUNIT B"/>
    <property type="match status" value="1"/>
</dbReference>
<dbReference type="Proteomes" id="UP000325577">
    <property type="component" value="Linkage Group LG4"/>
</dbReference>
<dbReference type="GO" id="GO:0007165">
    <property type="term" value="P:signal transduction"/>
    <property type="evidence" value="ECO:0007669"/>
    <property type="project" value="InterPro"/>
</dbReference>
<proteinExistence type="predicted"/>
<dbReference type="InterPro" id="IPR016024">
    <property type="entry name" value="ARM-type_fold"/>
</dbReference>
<sequence length="211" mass="23606">MKATAKPRSIVIMLKQILCKLPRKSSKPDTLDSARSNSANNSSNLGTGIQFTNSCNVVSSRLNVVKRMSSAIFPSSITAGVEVVDPHIPFKEVSNSEKQYLFVCKLNICCSVYDFSDPDSNSAKKDLKRQTLMELVDFVASGSAKFTESAIAAMCKMCAINLFRDFPPKYFPHCTRSETENEEPMFDPAWSHLQLVYDLLLQFRTQEKEIA</sequence>
<dbReference type="Gene3D" id="1.25.10.10">
    <property type="entry name" value="Leucine-rich Repeat Variant"/>
    <property type="match status" value="1"/>
</dbReference>
<name>A0A5J4ZW45_9ASTE</name>
<dbReference type="PANTHER" id="PTHR10257:SF31">
    <property type="entry name" value="SERINE_THREONINE PROTEIN PHOSPHATASE 2A 57 KDA REGULATORY SUBUNIT B' KAPPA ISOFORM"/>
    <property type="match status" value="1"/>
</dbReference>
<dbReference type="InterPro" id="IPR011989">
    <property type="entry name" value="ARM-like"/>
</dbReference>
<reference evidence="1 2" key="1">
    <citation type="submission" date="2019-09" db="EMBL/GenBank/DDBJ databases">
        <title>A chromosome-level genome assembly of the Chinese tupelo Nyssa sinensis.</title>
        <authorList>
            <person name="Yang X."/>
            <person name="Kang M."/>
            <person name="Yang Y."/>
            <person name="Xiong H."/>
            <person name="Wang M."/>
            <person name="Zhang Z."/>
            <person name="Wang Z."/>
            <person name="Wu H."/>
            <person name="Ma T."/>
            <person name="Liu J."/>
            <person name="Xi Z."/>
        </authorList>
    </citation>
    <scope>NUCLEOTIDE SEQUENCE [LARGE SCALE GENOMIC DNA]</scope>
    <source>
        <strain evidence="1">J267</strain>
        <tissue evidence="1">Leaf</tissue>
    </source>
</reference>
<dbReference type="Pfam" id="PF01603">
    <property type="entry name" value="B56"/>
    <property type="match status" value="1"/>
</dbReference>
<dbReference type="GO" id="GO:0000159">
    <property type="term" value="C:protein phosphatase type 2A complex"/>
    <property type="evidence" value="ECO:0007669"/>
    <property type="project" value="InterPro"/>
</dbReference>
<dbReference type="GO" id="GO:0019888">
    <property type="term" value="F:protein phosphatase regulator activity"/>
    <property type="evidence" value="ECO:0007669"/>
    <property type="project" value="InterPro"/>
</dbReference>